<dbReference type="GO" id="GO:1904629">
    <property type="term" value="P:response to diterpene"/>
    <property type="evidence" value="ECO:0007669"/>
    <property type="project" value="EnsemblPlants"/>
</dbReference>
<protein>
    <recommendedName>
        <fullName evidence="23">Lysine-specific demethylase REF6</fullName>
    </recommendedName>
</protein>
<dbReference type="InterPro" id="IPR036236">
    <property type="entry name" value="Znf_C2H2_sf"/>
</dbReference>
<dbReference type="SMART" id="SM00545">
    <property type="entry name" value="JmjN"/>
    <property type="match status" value="1"/>
</dbReference>
<dbReference type="InterPro" id="IPR003349">
    <property type="entry name" value="JmjN"/>
</dbReference>
<dbReference type="Pfam" id="PF02373">
    <property type="entry name" value="JmjC"/>
    <property type="match status" value="1"/>
</dbReference>
<feature type="domain" description="C2H2-type" evidence="18">
    <location>
        <begin position="1345"/>
        <end position="1374"/>
    </location>
</feature>
<evidence type="ECO:0000313" key="22">
    <source>
        <dbReference type="Proteomes" id="UP000035740"/>
    </source>
</evidence>
<dbReference type="PANTHER" id="PTHR10694">
    <property type="entry name" value="LYSINE-SPECIFIC DEMETHYLASE"/>
    <property type="match status" value="1"/>
</dbReference>
<evidence type="ECO:0000256" key="9">
    <source>
        <dbReference type="ARBA" id="ARBA00023002"/>
    </source>
</evidence>
<evidence type="ECO:0000256" key="12">
    <source>
        <dbReference type="ARBA" id="ARBA00023163"/>
    </source>
</evidence>
<dbReference type="GO" id="GO:0009627">
    <property type="term" value="P:systemic acquired resistance"/>
    <property type="evidence" value="ECO:0007669"/>
    <property type="project" value="EnsemblPlants"/>
</dbReference>
<dbReference type="Pfam" id="PF02375">
    <property type="entry name" value="JmjN"/>
    <property type="match status" value="1"/>
</dbReference>
<feature type="compositionally biased region" description="Polar residues" evidence="17">
    <location>
        <begin position="618"/>
        <end position="631"/>
    </location>
</feature>
<comment type="catalytic activity">
    <reaction evidence="15">
        <text>N(6),N(6),N(6)-trimethyl-L-lysyl(27)-[histone H3] + 2-oxoglutarate + O2 = N(6),N(6)-dimethyl-L-lysyl(27)-[histone H3] + formaldehyde + succinate + CO2</text>
        <dbReference type="Rhea" id="RHEA:60228"/>
        <dbReference type="Rhea" id="RHEA-COMP:15535"/>
        <dbReference type="Rhea" id="RHEA-COMP:15539"/>
        <dbReference type="ChEBI" id="CHEBI:15379"/>
        <dbReference type="ChEBI" id="CHEBI:16526"/>
        <dbReference type="ChEBI" id="CHEBI:16810"/>
        <dbReference type="ChEBI" id="CHEBI:16842"/>
        <dbReference type="ChEBI" id="CHEBI:30031"/>
        <dbReference type="ChEBI" id="CHEBI:61961"/>
        <dbReference type="ChEBI" id="CHEBI:61976"/>
    </reaction>
    <physiologicalReaction direction="left-to-right" evidence="15">
        <dbReference type="Rhea" id="RHEA:60229"/>
    </physiologicalReaction>
</comment>
<dbReference type="GO" id="GO:0043565">
    <property type="term" value="F:sequence-specific DNA binding"/>
    <property type="evidence" value="ECO:0007669"/>
    <property type="project" value="EnsemblPlants"/>
</dbReference>
<evidence type="ECO:0000256" key="14">
    <source>
        <dbReference type="ARBA" id="ARBA00050682"/>
    </source>
</evidence>
<sequence>MGSSSFVTAEHSTPEVFPWLKTLPVAPEYHPTIQEFQDPIAYIFKIEKEASKFGICKIVPPVPPQSKKSVIANFNRSLESLSDTQKNPKSQPTFTTRQQQVGFCPRKQRPIHKAVWQSGEYYTLQQFEAKAKNFEKIYLKNRVKKTVSPLEVETLYWKANGDRPFSVEYANDMPGSGFVPMKEKKTGEVVANVGESAWNMRGVARANGSLLRFMKEEIPGVTSPMVYVAMMFSWFAWHVEDHDLHSLNYLHLGASKTWYGCPKDAASAFEEVIRVHGFGEEINPLVTFATLGEKTTVMSPEVLVNAGVPCCRLVQNAGEFVVTFPRAYHSGFSHGFNCGEASNIATPEWLRFAKDAAIRRASINYPPMVSHFQLLYDLALAICSRVPTGSNAEPRSSRLKDKKKGEGEMLVKQMFVHDVIQNNDLLNTLGQGSEVVLLPHNSSEIFVWSNLRVGSKYKVKPGLPFSLYSSEEAIKASDDIMLARDVKQQKGFHSVKTKFGGCTTPHEIQHSETFKGGSSAGDGSDRGLFSCVKCGIWTFACVAIVQPTESAARYLMSADFSFFNDWIAGSAVSSHGIDATDGEAYTSDPDSFPGSMEKNAPDSLYDVPVHSTDHQARSMDNTSKLKSNTPETMKVGSDTEMKKESSALGLLAMTYGNSSDSDEDDLLPNCPVVSEDNMSGDGSWGARFHQDDSASPNFEQSYDSGVERGPSQVSSRSECEDEDSPQRFEVYGNCGHRRVNGDDNDYESHNCSAKFTEEDTLTSEQHYSPMVDEHDTAKISCAIDPVSKPNLSFAHRCDEDSSRMHVFCLEHALEVEKQLRPIGGVHILLLCHPDYPNVEVEAKKVAEELEMDYVWKDVAFSVATKEDEERIHMALQSEEATPKNGDWAVKLGINLFYSAILSRSPLYNKQMPYNSVIYSAFGCSSPSKSSQEAKVFGKGFGRQKKLVMAGKWCGKVWMSNQVHPLLLHRDLDGEDSVLNPCLKSDEKVGRKSETSYKAPTTDTNRKLGKKRKSMARSNIVKKMKFEVTEFADTDPEDSVDDKPEFETRKSVRKPKAQCRPIKRVKHRKEDIPDIMSEDSQDELEFHQGPLKSARALKQGTKQNLKAKGHQSVATIDSYSDDDSLDDRSHQHGLRSCNRKLKAEGKSTRKVKPQPEEIVDSGESEGSPSDESEREEHRGNIKSPGYSQRRVPDFKEFEPVTDDDERDGGPSTRLRRRSVRPTQERRETKAAVKRQVQNSKGKKAPPVTKNAGPARKGPKMRLPVSRAPAMKGPARKNPSLSSDDANAEEEAEFCCDIEGCTMSFGSKQELALHKRNICPVKGCGKKFFSHKYLVQHRRVHMDDRPLKCPWKGCRMTFKWAWARTEHIRVHTGARPYVCNEPGCGQTFRFVSDFSRHKRKTGHSAKKTRK</sequence>
<dbReference type="EMBL" id="KQ090473">
    <property type="protein sequence ID" value="KMS95418.1"/>
    <property type="molecule type" value="Genomic_DNA"/>
</dbReference>
<keyword evidence="10" id="KW-0408">Iron</keyword>
<dbReference type="eggNOG" id="KOG1721">
    <property type="taxonomic scope" value="Eukaryota"/>
</dbReference>
<dbReference type="GO" id="GO:0034647">
    <property type="term" value="F:histone H3K4me/H3K4me2/H3K4me3 demethylase activity"/>
    <property type="evidence" value="ECO:0007669"/>
    <property type="project" value="TreeGrafter"/>
</dbReference>
<dbReference type="GO" id="GO:0097355">
    <property type="term" value="P:protein localization to heterochromatin"/>
    <property type="evidence" value="ECO:0007669"/>
    <property type="project" value="EnsemblPlants"/>
</dbReference>
<evidence type="ECO:0000256" key="8">
    <source>
        <dbReference type="ARBA" id="ARBA00022964"/>
    </source>
</evidence>
<keyword evidence="12" id="KW-0804">Transcription</keyword>
<dbReference type="GO" id="GO:0005634">
    <property type="term" value="C:nucleus"/>
    <property type="evidence" value="ECO:0007669"/>
    <property type="project" value="UniProtKB-SubCell"/>
</dbReference>
<dbReference type="PROSITE" id="PS50157">
    <property type="entry name" value="ZINC_FINGER_C2H2_2"/>
    <property type="match status" value="3"/>
</dbReference>
<dbReference type="FunFam" id="3.30.160.60:FF:000763">
    <property type="entry name" value="Probable lysine-specific demethylase ELF6"/>
    <property type="match status" value="1"/>
</dbReference>
<proteinExistence type="inferred from homology"/>
<dbReference type="GO" id="GO:0009826">
    <property type="term" value="P:unidimensional cell growth"/>
    <property type="evidence" value="ECO:0007669"/>
    <property type="project" value="EnsemblPlants"/>
</dbReference>
<dbReference type="PROSITE" id="PS51183">
    <property type="entry name" value="JMJN"/>
    <property type="match status" value="1"/>
</dbReference>
<keyword evidence="5 16" id="KW-0863">Zinc-finger</keyword>
<feature type="domain" description="JmjN" evidence="19">
    <location>
        <begin position="26"/>
        <end position="67"/>
    </location>
</feature>
<dbReference type="eggNOG" id="KOG1246">
    <property type="taxonomic scope" value="Eukaryota"/>
</dbReference>
<accession>A0A0J8B695</accession>
<dbReference type="PROSITE" id="PS51184">
    <property type="entry name" value="JMJC"/>
    <property type="match status" value="1"/>
</dbReference>
<evidence type="ECO:0000313" key="21">
    <source>
        <dbReference type="EMBL" id="KMS95418.1"/>
    </source>
</evidence>
<evidence type="ECO:0000256" key="17">
    <source>
        <dbReference type="SAM" id="MobiDB-lite"/>
    </source>
</evidence>
<dbReference type="GO" id="GO:0048838">
    <property type="term" value="P:release of seed from dormancy"/>
    <property type="evidence" value="ECO:0007669"/>
    <property type="project" value="EnsemblPlants"/>
</dbReference>
<keyword evidence="11" id="KW-0805">Transcription regulation</keyword>
<dbReference type="GO" id="GO:0006355">
    <property type="term" value="P:regulation of DNA-templated transcription"/>
    <property type="evidence" value="ECO:0007669"/>
    <property type="project" value="EnsemblPlants"/>
</dbReference>
<evidence type="ECO:0000256" key="7">
    <source>
        <dbReference type="ARBA" id="ARBA00022853"/>
    </source>
</evidence>
<evidence type="ECO:0000256" key="2">
    <source>
        <dbReference type="ARBA" id="ARBA00009711"/>
    </source>
</evidence>
<dbReference type="Gene3D" id="2.60.120.650">
    <property type="entry name" value="Cupin"/>
    <property type="match status" value="1"/>
</dbReference>
<gene>
    <name evidence="21" type="ORF">BVRB_008490</name>
</gene>
<feature type="domain" description="JmjC" evidence="20">
    <location>
        <begin position="192"/>
        <end position="361"/>
    </location>
</feature>
<feature type="compositionally biased region" description="Basic residues" evidence="17">
    <location>
        <begin position="1130"/>
        <end position="1139"/>
    </location>
</feature>
<evidence type="ECO:0000256" key="4">
    <source>
        <dbReference type="ARBA" id="ARBA00022737"/>
    </source>
</evidence>
<dbReference type="GO" id="GO:2000028">
    <property type="term" value="P:regulation of photoperiodism, flowering"/>
    <property type="evidence" value="ECO:0007669"/>
    <property type="project" value="EnsemblPlants"/>
</dbReference>
<evidence type="ECO:0000256" key="5">
    <source>
        <dbReference type="ARBA" id="ARBA00022771"/>
    </source>
</evidence>
<keyword evidence="13" id="KW-0539">Nucleus</keyword>
<reference evidence="21 22" key="1">
    <citation type="journal article" date="2014" name="Nature">
        <title>The genome of the recently domesticated crop plant sugar beet (Beta vulgaris).</title>
        <authorList>
            <person name="Dohm J.C."/>
            <person name="Minoche A.E."/>
            <person name="Holtgrawe D."/>
            <person name="Capella-Gutierrez S."/>
            <person name="Zakrzewski F."/>
            <person name="Tafer H."/>
            <person name="Rupp O."/>
            <person name="Sorensen T.R."/>
            <person name="Stracke R."/>
            <person name="Reinhardt R."/>
            <person name="Goesmann A."/>
            <person name="Kraft T."/>
            <person name="Schulz B."/>
            <person name="Stadler P.F."/>
            <person name="Schmidt T."/>
            <person name="Gabaldon T."/>
            <person name="Lehrach H."/>
            <person name="Weisshaar B."/>
            <person name="Himmelbauer H."/>
        </authorList>
    </citation>
    <scope>NUCLEOTIDE SEQUENCE [LARGE SCALE GENOMIC DNA]</scope>
    <source>
        <tissue evidence="21">Taproot</tissue>
    </source>
</reference>
<dbReference type="Gramene" id="KMS95418">
    <property type="protein sequence ID" value="KMS95418"/>
    <property type="gene ID" value="BVRB_008490"/>
</dbReference>
<dbReference type="GO" id="GO:0042803">
    <property type="term" value="F:protein homodimerization activity"/>
    <property type="evidence" value="ECO:0007669"/>
    <property type="project" value="EnsemblPlants"/>
</dbReference>
<dbReference type="InterPro" id="IPR013087">
    <property type="entry name" value="Znf_C2H2_type"/>
</dbReference>
<evidence type="ECO:0008006" key="23">
    <source>
        <dbReference type="Google" id="ProtNLM"/>
    </source>
</evidence>
<evidence type="ECO:0000256" key="16">
    <source>
        <dbReference type="PROSITE-ProRule" id="PRU00042"/>
    </source>
</evidence>
<dbReference type="GO" id="GO:0010286">
    <property type="term" value="P:heat acclimation"/>
    <property type="evidence" value="ECO:0007669"/>
    <property type="project" value="EnsemblPlants"/>
</dbReference>
<dbReference type="PROSITE" id="PS00028">
    <property type="entry name" value="ZINC_FINGER_C2H2_1"/>
    <property type="match status" value="3"/>
</dbReference>
<dbReference type="GO" id="GO:0040029">
    <property type="term" value="P:epigenetic regulation of gene expression"/>
    <property type="evidence" value="ECO:0007669"/>
    <property type="project" value="EnsemblPlants"/>
</dbReference>
<dbReference type="GO" id="GO:0048366">
    <property type="term" value="P:leaf development"/>
    <property type="evidence" value="ECO:0007669"/>
    <property type="project" value="EnsemblPlants"/>
</dbReference>
<dbReference type="GO" id="GO:0046345">
    <property type="term" value="P:abscisic acid catabolic process"/>
    <property type="evidence" value="ECO:0007669"/>
    <property type="project" value="EnsemblPlants"/>
</dbReference>
<evidence type="ECO:0000256" key="11">
    <source>
        <dbReference type="ARBA" id="ARBA00023015"/>
    </source>
</evidence>
<feature type="compositionally biased region" description="Acidic residues" evidence="17">
    <location>
        <begin position="1156"/>
        <end position="1172"/>
    </location>
</feature>
<evidence type="ECO:0000256" key="10">
    <source>
        <dbReference type="ARBA" id="ARBA00023004"/>
    </source>
</evidence>
<keyword evidence="7" id="KW-0156">Chromatin regulator</keyword>
<dbReference type="GO" id="GO:0010228">
    <property type="term" value="P:vegetative to reproductive phase transition of meristem"/>
    <property type="evidence" value="ECO:0007669"/>
    <property type="project" value="EnsemblPlants"/>
</dbReference>
<dbReference type="GO" id="GO:0009612">
    <property type="term" value="P:response to mechanical stimulus"/>
    <property type="evidence" value="ECO:0007669"/>
    <property type="project" value="EnsemblPlants"/>
</dbReference>
<dbReference type="OrthoDB" id="9547406at2759"/>
<keyword evidence="6" id="KW-0862">Zinc</keyword>
<feature type="compositionally biased region" description="Basic residues" evidence="17">
    <location>
        <begin position="1006"/>
        <end position="1015"/>
    </location>
</feature>
<feature type="region of interest" description="Disordered" evidence="17">
    <location>
        <begin position="677"/>
        <end position="724"/>
    </location>
</feature>
<dbReference type="InterPro" id="IPR003347">
    <property type="entry name" value="JmjC_dom"/>
</dbReference>
<dbReference type="GO" id="GO:0009873">
    <property type="term" value="P:ethylene-activated signaling pathway"/>
    <property type="evidence" value="ECO:0007669"/>
    <property type="project" value="EnsemblPlants"/>
</dbReference>
<feature type="region of interest" description="Disordered" evidence="17">
    <location>
        <begin position="1032"/>
        <end position="1282"/>
    </location>
</feature>
<evidence type="ECO:0000256" key="6">
    <source>
        <dbReference type="ARBA" id="ARBA00022833"/>
    </source>
</evidence>
<feature type="compositionally biased region" description="Polar residues" evidence="17">
    <location>
        <begin position="693"/>
        <end position="703"/>
    </location>
</feature>
<dbReference type="GO" id="GO:0000785">
    <property type="term" value="C:chromatin"/>
    <property type="evidence" value="ECO:0007669"/>
    <property type="project" value="TreeGrafter"/>
</dbReference>
<evidence type="ECO:0000256" key="13">
    <source>
        <dbReference type="ARBA" id="ARBA00023242"/>
    </source>
</evidence>
<feature type="region of interest" description="Disordered" evidence="17">
    <location>
        <begin position="613"/>
        <end position="642"/>
    </location>
</feature>
<keyword evidence="9" id="KW-0560">Oxidoreductase</keyword>
<keyword evidence="4" id="KW-0677">Repeat</keyword>
<dbReference type="SUPFAM" id="SSF51197">
    <property type="entry name" value="Clavaminate synthase-like"/>
    <property type="match status" value="1"/>
</dbReference>
<keyword evidence="3" id="KW-0479">Metal-binding</keyword>
<evidence type="ECO:0000259" key="20">
    <source>
        <dbReference type="PROSITE" id="PS51184"/>
    </source>
</evidence>
<dbReference type="SUPFAM" id="SSF57667">
    <property type="entry name" value="beta-beta-alpha zinc fingers"/>
    <property type="match status" value="2"/>
</dbReference>
<evidence type="ECO:0000259" key="18">
    <source>
        <dbReference type="PROSITE" id="PS50157"/>
    </source>
</evidence>
<dbReference type="GO" id="GO:0009737">
    <property type="term" value="P:response to abscisic acid"/>
    <property type="evidence" value="ECO:0007669"/>
    <property type="project" value="EnsemblPlants"/>
</dbReference>
<dbReference type="SMART" id="SM00558">
    <property type="entry name" value="JmjC"/>
    <property type="match status" value="1"/>
</dbReference>
<comment type="subcellular location">
    <subcellularLocation>
        <location evidence="1">Nucleus</location>
    </subcellularLocation>
</comment>
<dbReference type="SMART" id="SM00355">
    <property type="entry name" value="ZnF_C2H2"/>
    <property type="match status" value="4"/>
</dbReference>
<dbReference type="Gene3D" id="3.30.160.60">
    <property type="entry name" value="Classic Zinc Finger"/>
    <property type="match status" value="3"/>
</dbReference>
<evidence type="ECO:0000256" key="15">
    <source>
        <dbReference type="ARBA" id="ARBA00051751"/>
    </source>
</evidence>
<keyword evidence="22" id="KW-1185">Reference proteome</keyword>
<dbReference type="GO" id="GO:0071558">
    <property type="term" value="F:histone H3K27me2/H3K27me3 demethylase activity"/>
    <property type="evidence" value="ECO:0007669"/>
    <property type="project" value="EnsemblPlants"/>
</dbReference>
<dbReference type="OMA" id="MRFREPS"/>
<dbReference type="Proteomes" id="UP000035740">
    <property type="component" value="Unassembled WGS sequence"/>
</dbReference>
<keyword evidence="8" id="KW-0223">Dioxygenase</keyword>
<name>A0A0J8B695_BETVV</name>
<organism evidence="21 22">
    <name type="scientific">Beta vulgaris subsp. vulgaris</name>
    <name type="common">Beet</name>
    <dbReference type="NCBI Taxonomy" id="3555"/>
    <lineage>
        <taxon>Eukaryota</taxon>
        <taxon>Viridiplantae</taxon>
        <taxon>Streptophyta</taxon>
        <taxon>Embryophyta</taxon>
        <taxon>Tracheophyta</taxon>
        <taxon>Spermatophyta</taxon>
        <taxon>Magnoliopsida</taxon>
        <taxon>eudicotyledons</taxon>
        <taxon>Gunneridae</taxon>
        <taxon>Pentapetalae</taxon>
        <taxon>Caryophyllales</taxon>
        <taxon>Chenopodiaceae</taxon>
        <taxon>Betoideae</taxon>
        <taxon>Beta</taxon>
    </lineage>
</organism>
<dbReference type="PANTHER" id="PTHR10694:SF38">
    <property type="entry name" value="LYSINE-SPECIFIC DEMETHYLASE REF6"/>
    <property type="match status" value="1"/>
</dbReference>
<evidence type="ECO:0000259" key="19">
    <source>
        <dbReference type="PROSITE" id="PS51183"/>
    </source>
</evidence>
<dbReference type="GO" id="GO:0051260">
    <property type="term" value="P:protein homooligomerization"/>
    <property type="evidence" value="ECO:0007669"/>
    <property type="project" value="EnsemblPlants"/>
</dbReference>
<feature type="domain" description="C2H2-type" evidence="18">
    <location>
        <begin position="1315"/>
        <end position="1344"/>
    </location>
</feature>
<feature type="region of interest" description="Disordered" evidence="17">
    <location>
        <begin position="988"/>
        <end position="1015"/>
    </location>
</feature>
<feature type="compositionally biased region" description="Basic residues" evidence="17">
    <location>
        <begin position="1050"/>
        <end position="1066"/>
    </location>
</feature>
<comment type="similarity">
    <text evidence="2">Belongs to the JHDM3 histone demethylase family.</text>
</comment>
<comment type="catalytic activity">
    <reaction evidence="14">
        <text>N(6),N(6)-dimethyl-L-lysyl(27)-[histone H3] + 2-oxoglutarate + O2 = N(6)-methyl-L-lysyl(27)-[histone H3] + formaldehyde + succinate + CO2</text>
        <dbReference type="Rhea" id="RHEA:60232"/>
        <dbReference type="Rhea" id="RHEA-COMP:15539"/>
        <dbReference type="Rhea" id="RHEA-COMP:15544"/>
        <dbReference type="ChEBI" id="CHEBI:15379"/>
        <dbReference type="ChEBI" id="CHEBI:16526"/>
        <dbReference type="ChEBI" id="CHEBI:16810"/>
        <dbReference type="ChEBI" id="CHEBI:16842"/>
        <dbReference type="ChEBI" id="CHEBI:30031"/>
        <dbReference type="ChEBI" id="CHEBI:61929"/>
        <dbReference type="ChEBI" id="CHEBI:61976"/>
    </reaction>
    <physiologicalReaction direction="left-to-right" evidence="14">
        <dbReference type="Rhea" id="RHEA:60233"/>
    </physiologicalReaction>
</comment>
<dbReference type="GO" id="GO:1901333">
    <property type="term" value="P:positive regulation of lateral root development"/>
    <property type="evidence" value="ECO:0007669"/>
    <property type="project" value="EnsemblPlants"/>
</dbReference>
<evidence type="ECO:0000256" key="1">
    <source>
        <dbReference type="ARBA" id="ARBA00004123"/>
    </source>
</evidence>
<feature type="compositionally biased region" description="Basic and acidic residues" evidence="17">
    <location>
        <begin position="1040"/>
        <end position="1049"/>
    </location>
</feature>
<dbReference type="GO" id="GO:0008270">
    <property type="term" value="F:zinc ion binding"/>
    <property type="evidence" value="ECO:0007669"/>
    <property type="project" value="UniProtKB-KW"/>
</dbReference>
<dbReference type="GO" id="GO:0010628">
    <property type="term" value="P:positive regulation of gene expression"/>
    <property type="evidence" value="ECO:0007669"/>
    <property type="project" value="EnsemblPlants"/>
</dbReference>
<dbReference type="KEGG" id="bvg:104884445"/>
<evidence type="ECO:0000256" key="3">
    <source>
        <dbReference type="ARBA" id="ARBA00022723"/>
    </source>
</evidence>
<dbReference type="GO" id="GO:0010104">
    <property type="term" value="P:regulation of ethylene-activated signaling pathway"/>
    <property type="evidence" value="ECO:0007669"/>
    <property type="project" value="EnsemblPlants"/>
</dbReference>
<dbReference type="FunFam" id="2.60.120.650:FF:000023">
    <property type="entry name" value="Probable lysine-specific demethylase ELF6"/>
    <property type="match status" value="1"/>
</dbReference>
<feature type="domain" description="C2H2-type" evidence="18">
    <location>
        <begin position="1375"/>
        <end position="1406"/>
    </location>
</feature>
<dbReference type="FunFam" id="3.30.160.60:FF:000747">
    <property type="entry name" value="Probable lysine-specific demethylase ELF6"/>
    <property type="match status" value="1"/>
</dbReference>
<dbReference type="GO" id="GO:0009741">
    <property type="term" value="P:response to brassinosteroid"/>
    <property type="evidence" value="ECO:0007669"/>
    <property type="project" value="EnsemblPlants"/>
</dbReference>